<dbReference type="AlphaFoldDB" id="A0A850QGP8"/>
<evidence type="ECO:0000313" key="3">
    <source>
        <dbReference type="Proteomes" id="UP000592216"/>
    </source>
</evidence>
<reference evidence="2 3" key="1">
    <citation type="submission" date="2020-04" db="EMBL/GenBank/DDBJ databases">
        <title>Donghicola sp., a member of the Rhodobacteraceae family isolated from mangrove forest in Thailand.</title>
        <authorList>
            <person name="Charoenyingcharoen P."/>
            <person name="Yukphan P."/>
        </authorList>
    </citation>
    <scope>NUCLEOTIDE SEQUENCE [LARGE SCALE GENOMIC DNA]</scope>
    <source>
        <strain evidence="2 3">B5-SW-15</strain>
    </source>
</reference>
<name>A0A850QGP8_9RHOB</name>
<evidence type="ECO:0000313" key="2">
    <source>
        <dbReference type="EMBL" id="NVO25545.1"/>
    </source>
</evidence>
<organism evidence="2 3">
    <name type="scientific">Donghicola mangrovi</name>
    <dbReference type="NCBI Taxonomy" id="2729614"/>
    <lineage>
        <taxon>Bacteria</taxon>
        <taxon>Pseudomonadati</taxon>
        <taxon>Pseudomonadota</taxon>
        <taxon>Alphaproteobacteria</taxon>
        <taxon>Rhodobacterales</taxon>
        <taxon>Roseobacteraceae</taxon>
        <taxon>Donghicola</taxon>
    </lineage>
</organism>
<sequence>MLHDVKMSDINVYASTEEISMLKKVLRWGFVLLALIAVGGYLFLFPPLPRPPELGRGLPNNFAAADEEFGRRVLAAFPAPLTVEALISRLREQGFTVNEEAKYAIFEKNQFPCTLMWRIDWTAEGDSVENLTSKYGGACL</sequence>
<keyword evidence="1" id="KW-1133">Transmembrane helix</keyword>
<protein>
    <submittedName>
        <fullName evidence="2">Uncharacterized protein</fullName>
    </submittedName>
</protein>
<proteinExistence type="predicted"/>
<comment type="caution">
    <text evidence="2">The sequence shown here is derived from an EMBL/GenBank/DDBJ whole genome shotgun (WGS) entry which is preliminary data.</text>
</comment>
<accession>A0A850QGP8</accession>
<dbReference type="RefSeq" id="WP_177159073.1">
    <property type="nucleotide sequence ID" value="NZ_JABCJE010000018.1"/>
</dbReference>
<dbReference type="EMBL" id="JABCJE010000018">
    <property type="protein sequence ID" value="NVO25545.1"/>
    <property type="molecule type" value="Genomic_DNA"/>
</dbReference>
<gene>
    <name evidence="2" type="ORF">HJ536_19505</name>
</gene>
<keyword evidence="1" id="KW-0812">Transmembrane</keyword>
<keyword evidence="1" id="KW-0472">Membrane</keyword>
<evidence type="ECO:0000256" key="1">
    <source>
        <dbReference type="SAM" id="Phobius"/>
    </source>
</evidence>
<feature type="transmembrane region" description="Helical" evidence="1">
    <location>
        <begin position="25"/>
        <end position="44"/>
    </location>
</feature>
<dbReference type="Proteomes" id="UP000592216">
    <property type="component" value="Unassembled WGS sequence"/>
</dbReference>